<evidence type="ECO:0000313" key="10">
    <source>
        <dbReference type="EMBL" id="KAJ7213039.1"/>
    </source>
</evidence>
<sequence length="369" mass="39445">MFKFDFQVDDTGLAHPQLEQTSSEVDQLEPFAELRLSQLLDSLPSLISYSPLPISLSSSREQVTLARRDLFDARFQLISDAEGPGDGAQPPSQTETGAPNSALAFLDAPSDLVPGVYEGGLKTWECSLDLVNYLDGLAGASASYFSGKRILEVGCGTGIPSMYVLHRLFGGDSSAGTHIHLQDYNASVLELITLPNIILAWYMSPSSAEYRATASDPAECPPADPTVPGELPLTPALKSAFTESLTKHNISLAFSSGPWESLTAHFRSGLGAEHAAHDIVLTSETIYRIDALPALIELLHQAQASASRAQPVCLVAAKVMYFGVGGGVSELMSILASKGMVDKGCAGKAETVWEHRVGVGRKILRIEWA</sequence>
<proteinExistence type="inferred from homology"/>
<reference evidence="10" key="1">
    <citation type="submission" date="2023-03" db="EMBL/GenBank/DDBJ databases">
        <title>Massive genome expansion in bonnet fungi (Mycena s.s.) driven by repeated elements and novel gene families across ecological guilds.</title>
        <authorList>
            <consortium name="Lawrence Berkeley National Laboratory"/>
            <person name="Harder C.B."/>
            <person name="Miyauchi S."/>
            <person name="Viragh M."/>
            <person name="Kuo A."/>
            <person name="Thoen E."/>
            <person name="Andreopoulos B."/>
            <person name="Lu D."/>
            <person name="Skrede I."/>
            <person name="Drula E."/>
            <person name="Henrissat B."/>
            <person name="Morin E."/>
            <person name="Kohler A."/>
            <person name="Barry K."/>
            <person name="LaButti K."/>
            <person name="Morin E."/>
            <person name="Salamov A."/>
            <person name="Lipzen A."/>
            <person name="Mereny Z."/>
            <person name="Hegedus B."/>
            <person name="Baldrian P."/>
            <person name="Stursova M."/>
            <person name="Weitz H."/>
            <person name="Taylor A."/>
            <person name="Grigoriev I.V."/>
            <person name="Nagy L.G."/>
            <person name="Martin F."/>
            <person name="Kauserud H."/>
        </authorList>
    </citation>
    <scope>NUCLEOTIDE SEQUENCE</scope>
    <source>
        <strain evidence="10">9144</strain>
    </source>
</reference>
<evidence type="ECO:0000256" key="7">
    <source>
        <dbReference type="ARBA" id="ARBA00022691"/>
    </source>
</evidence>
<comment type="caution">
    <text evidence="10">The sequence shown here is derived from an EMBL/GenBank/DDBJ whole genome shotgun (WGS) entry which is preliminary data.</text>
</comment>
<evidence type="ECO:0000256" key="1">
    <source>
        <dbReference type="ARBA" id="ARBA00004123"/>
    </source>
</evidence>
<keyword evidence="5" id="KW-0489">Methyltransferase</keyword>
<keyword evidence="8" id="KW-0539">Nucleus</keyword>
<evidence type="ECO:0000256" key="6">
    <source>
        <dbReference type="ARBA" id="ARBA00022679"/>
    </source>
</evidence>
<dbReference type="Gene3D" id="3.40.50.150">
    <property type="entry name" value="Vaccinia Virus protein VP39"/>
    <property type="match status" value="1"/>
</dbReference>
<evidence type="ECO:0000256" key="3">
    <source>
        <dbReference type="ARBA" id="ARBA00012533"/>
    </source>
</evidence>
<evidence type="ECO:0000256" key="4">
    <source>
        <dbReference type="ARBA" id="ARBA00022490"/>
    </source>
</evidence>
<protein>
    <recommendedName>
        <fullName evidence="3">protein-histidine N-methyltransferase</fullName>
        <ecNumber evidence="3">2.1.1.85</ecNumber>
    </recommendedName>
</protein>
<dbReference type="GO" id="GO:0005737">
    <property type="term" value="C:cytoplasm"/>
    <property type="evidence" value="ECO:0007669"/>
    <property type="project" value="UniProtKB-SubCell"/>
</dbReference>
<evidence type="ECO:0000256" key="9">
    <source>
        <dbReference type="ARBA" id="ARBA00038126"/>
    </source>
</evidence>
<keyword evidence="6" id="KW-0808">Transferase</keyword>
<evidence type="ECO:0000256" key="5">
    <source>
        <dbReference type="ARBA" id="ARBA00022603"/>
    </source>
</evidence>
<dbReference type="GO" id="GO:0018064">
    <property type="term" value="F:protein-L-histidine N-tele-methyltransferase activity"/>
    <property type="evidence" value="ECO:0007669"/>
    <property type="project" value="UniProtKB-EC"/>
</dbReference>
<dbReference type="Proteomes" id="UP001219525">
    <property type="component" value="Unassembled WGS sequence"/>
</dbReference>
<evidence type="ECO:0000256" key="8">
    <source>
        <dbReference type="ARBA" id="ARBA00023242"/>
    </source>
</evidence>
<evidence type="ECO:0000256" key="2">
    <source>
        <dbReference type="ARBA" id="ARBA00004496"/>
    </source>
</evidence>
<dbReference type="InterPro" id="IPR019410">
    <property type="entry name" value="Methyltransf_16"/>
</dbReference>
<keyword evidence="4" id="KW-0963">Cytoplasm</keyword>
<dbReference type="InterPro" id="IPR029063">
    <property type="entry name" value="SAM-dependent_MTases_sf"/>
</dbReference>
<dbReference type="SUPFAM" id="SSF53335">
    <property type="entry name" value="S-adenosyl-L-methionine-dependent methyltransferases"/>
    <property type="match status" value="1"/>
</dbReference>
<dbReference type="PANTHER" id="PTHR14614:SF39">
    <property type="entry name" value="HISTIDINE PROTEIN METHYLTRANSFERASE 1 HOMOLOG"/>
    <property type="match status" value="1"/>
</dbReference>
<keyword evidence="7" id="KW-0949">S-adenosyl-L-methionine</keyword>
<dbReference type="EMBL" id="JARJCW010000022">
    <property type="protein sequence ID" value="KAJ7213039.1"/>
    <property type="molecule type" value="Genomic_DNA"/>
</dbReference>
<gene>
    <name evidence="10" type="ORF">GGX14DRAFT_446133</name>
</gene>
<evidence type="ECO:0000313" key="11">
    <source>
        <dbReference type="Proteomes" id="UP001219525"/>
    </source>
</evidence>
<dbReference type="GO" id="GO:0032259">
    <property type="term" value="P:methylation"/>
    <property type="evidence" value="ECO:0007669"/>
    <property type="project" value="UniProtKB-KW"/>
</dbReference>
<keyword evidence="11" id="KW-1185">Reference proteome</keyword>
<dbReference type="AlphaFoldDB" id="A0AAD6YEV6"/>
<dbReference type="EC" id="2.1.1.85" evidence="3"/>
<accession>A0AAD6YEV6</accession>
<organism evidence="10 11">
    <name type="scientific">Mycena pura</name>
    <dbReference type="NCBI Taxonomy" id="153505"/>
    <lineage>
        <taxon>Eukaryota</taxon>
        <taxon>Fungi</taxon>
        <taxon>Dikarya</taxon>
        <taxon>Basidiomycota</taxon>
        <taxon>Agaricomycotina</taxon>
        <taxon>Agaricomycetes</taxon>
        <taxon>Agaricomycetidae</taxon>
        <taxon>Agaricales</taxon>
        <taxon>Marasmiineae</taxon>
        <taxon>Mycenaceae</taxon>
        <taxon>Mycena</taxon>
    </lineage>
</organism>
<dbReference type="PANTHER" id="PTHR14614">
    <property type="entry name" value="HEPATOCELLULAR CARCINOMA-ASSOCIATED ANTIGEN"/>
    <property type="match status" value="1"/>
</dbReference>
<comment type="similarity">
    <text evidence="9">Belongs to the methyltransferase superfamily. METTL18 family.</text>
</comment>
<name>A0AAD6YEV6_9AGAR</name>
<comment type="subcellular location">
    <subcellularLocation>
        <location evidence="2">Cytoplasm</location>
    </subcellularLocation>
    <subcellularLocation>
        <location evidence="1">Nucleus</location>
    </subcellularLocation>
</comment>
<dbReference type="GO" id="GO:0005634">
    <property type="term" value="C:nucleus"/>
    <property type="evidence" value="ECO:0007669"/>
    <property type="project" value="UniProtKB-SubCell"/>
</dbReference>